<dbReference type="SUPFAM" id="SSF51735">
    <property type="entry name" value="NAD(P)-binding Rossmann-fold domains"/>
    <property type="match status" value="1"/>
</dbReference>
<name>A0A4Y8WMW3_9PORP</name>
<dbReference type="InterPro" id="IPR006139">
    <property type="entry name" value="D-isomer_2_OHA_DH_cat_dom"/>
</dbReference>
<dbReference type="InterPro" id="IPR006140">
    <property type="entry name" value="D-isomer_DH_NAD-bd"/>
</dbReference>
<evidence type="ECO:0000313" key="7">
    <source>
        <dbReference type="EMBL" id="TFH94364.1"/>
    </source>
</evidence>
<reference evidence="7 8" key="1">
    <citation type="submission" date="2019-03" db="EMBL/GenBank/DDBJ databases">
        <title>Porphyromonas levii Isolated from the Uterus of Dairy Cows.</title>
        <authorList>
            <person name="Francis A.M."/>
        </authorList>
    </citation>
    <scope>NUCLEOTIDE SEQUENCE [LARGE SCALE GENOMIC DNA]</scope>
    <source>
        <strain evidence="7 8">AF5678</strain>
    </source>
</reference>
<comment type="similarity">
    <text evidence="1 4">Belongs to the D-isomer specific 2-hydroxyacid dehydrogenase family.</text>
</comment>
<dbReference type="STRING" id="1122973.GCA_000379925_01602"/>
<evidence type="ECO:0000313" key="8">
    <source>
        <dbReference type="Proteomes" id="UP000297225"/>
    </source>
</evidence>
<comment type="caution">
    <text evidence="7">The sequence shown here is derived from an EMBL/GenBank/DDBJ whole genome shotgun (WGS) entry which is preliminary data.</text>
</comment>
<evidence type="ECO:0000256" key="2">
    <source>
        <dbReference type="ARBA" id="ARBA00023002"/>
    </source>
</evidence>
<dbReference type="InterPro" id="IPR036291">
    <property type="entry name" value="NAD(P)-bd_dom_sf"/>
</dbReference>
<dbReference type="PROSITE" id="PS00065">
    <property type="entry name" value="D_2_HYDROXYACID_DH_1"/>
    <property type="match status" value="1"/>
</dbReference>
<dbReference type="Gene3D" id="3.40.50.720">
    <property type="entry name" value="NAD(P)-binding Rossmann-like Domain"/>
    <property type="match status" value="2"/>
</dbReference>
<dbReference type="PROSITE" id="PS00670">
    <property type="entry name" value="D_2_HYDROXYACID_DH_2"/>
    <property type="match status" value="1"/>
</dbReference>
<keyword evidence="2 4" id="KW-0560">Oxidoreductase</keyword>
<dbReference type="AlphaFoldDB" id="A0A4Y8WMW3"/>
<evidence type="ECO:0000256" key="1">
    <source>
        <dbReference type="ARBA" id="ARBA00005854"/>
    </source>
</evidence>
<dbReference type="EMBL" id="SPNC01000133">
    <property type="protein sequence ID" value="TFH94364.1"/>
    <property type="molecule type" value="Genomic_DNA"/>
</dbReference>
<dbReference type="GeneID" id="66797553"/>
<dbReference type="Pfam" id="PF02826">
    <property type="entry name" value="2-Hacid_dh_C"/>
    <property type="match status" value="1"/>
</dbReference>
<dbReference type="InterPro" id="IPR029752">
    <property type="entry name" value="D-isomer_DH_CS1"/>
</dbReference>
<dbReference type="SUPFAM" id="SSF52283">
    <property type="entry name" value="Formate/glycerate dehydrogenase catalytic domain-like"/>
    <property type="match status" value="1"/>
</dbReference>
<dbReference type="PANTHER" id="PTHR10996:SF264">
    <property type="entry name" value="HYPOTHETICAL D-ISOMER SPECIFIC 2-HYDROXYACID DEHYDROGENASE (EUROFUNG)"/>
    <property type="match status" value="1"/>
</dbReference>
<dbReference type="Proteomes" id="UP000297225">
    <property type="component" value="Unassembled WGS sequence"/>
</dbReference>
<dbReference type="PROSITE" id="PS00671">
    <property type="entry name" value="D_2_HYDROXYACID_DH_3"/>
    <property type="match status" value="1"/>
</dbReference>
<dbReference type="Pfam" id="PF00389">
    <property type="entry name" value="2-Hacid_dh"/>
    <property type="match status" value="1"/>
</dbReference>
<dbReference type="FunFam" id="3.40.50.720:FF:000203">
    <property type="entry name" value="D-3-phosphoglycerate dehydrogenase (SerA)"/>
    <property type="match status" value="1"/>
</dbReference>
<dbReference type="GO" id="GO:0016618">
    <property type="term" value="F:hydroxypyruvate reductase [NAD(P)H] activity"/>
    <property type="evidence" value="ECO:0007669"/>
    <property type="project" value="TreeGrafter"/>
</dbReference>
<protein>
    <submittedName>
        <fullName evidence="7">Dihydrofolate reductase</fullName>
    </submittedName>
</protein>
<dbReference type="PANTHER" id="PTHR10996">
    <property type="entry name" value="2-HYDROXYACID DEHYDROGENASE-RELATED"/>
    <property type="match status" value="1"/>
</dbReference>
<feature type="domain" description="D-isomer specific 2-hydroxyacid dehydrogenase catalytic" evidence="5">
    <location>
        <begin position="27"/>
        <end position="316"/>
    </location>
</feature>
<dbReference type="GO" id="GO:0030267">
    <property type="term" value="F:glyoxylate reductase (NADPH) activity"/>
    <property type="evidence" value="ECO:0007669"/>
    <property type="project" value="TreeGrafter"/>
</dbReference>
<dbReference type="GO" id="GO:0051287">
    <property type="term" value="F:NAD binding"/>
    <property type="evidence" value="ECO:0007669"/>
    <property type="project" value="InterPro"/>
</dbReference>
<keyword evidence="8" id="KW-1185">Reference proteome</keyword>
<dbReference type="InterPro" id="IPR050223">
    <property type="entry name" value="D-isomer_2-hydroxyacid_DH"/>
</dbReference>
<dbReference type="RefSeq" id="WP_018358830.1">
    <property type="nucleotide sequence ID" value="NZ_CP197400.1"/>
</dbReference>
<dbReference type="InterPro" id="IPR029753">
    <property type="entry name" value="D-isomer_DH_CS"/>
</dbReference>
<dbReference type="OrthoDB" id="9777288at2"/>
<keyword evidence="3" id="KW-0520">NAD</keyword>
<feature type="domain" description="D-isomer specific 2-hydroxyacid dehydrogenase NAD-binding" evidence="6">
    <location>
        <begin position="111"/>
        <end position="290"/>
    </location>
</feature>
<proteinExistence type="inferred from homology"/>
<evidence type="ECO:0000256" key="3">
    <source>
        <dbReference type="ARBA" id="ARBA00023027"/>
    </source>
</evidence>
<organism evidence="7 8">
    <name type="scientific">Porphyromonas levii</name>
    <dbReference type="NCBI Taxonomy" id="28114"/>
    <lineage>
        <taxon>Bacteria</taxon>
        <taxon>Pseudomonadati</taxon>
        <taxon>Bacteroidota</taxon>
        <taxon>Bacteroidia</taxon>
        <taxon>Bacteroidales</taxon>
        <taxon>Porphyromonadaceae</taxon>
        <taxon>Porphyromonas</taxon>
    </lineage>
</organism>
<evidence type="ECO:0000256" key="4">
    <source>
        <dbReference type="RuleBase" id="RU003719"/>
    </source>
</evidence>
<evidence type="ECO:0000259" key="5">
    <source>
        <dbReference type="Pfam" id="PF00389"/>
    </source>
</evidence>
<gene>
    <name evidence="7" type="ORF">E4P47_07825</name>
</gene>
<accession>A0A4Y8WMW3</accession>
<sequence length="324" mass="35511">MAQDKLLFLFHPTVASGFEELYQHLNVETLPEGAKFSLDMLPTLPNDATILGTEFTLPITKEVIDHFPNLRLISNYAVGFNNIDVAYAQSKGITVTNTPQAVVQPTAELAVALLLGLTRRIAIWDSTMRRQRSSAKGSLADGLGTDIYLKKVGIIGYGNIGRAVGRILRAMGAEVVYHKRTQLTPAEEAQEGVRYATKEEIFQTCDIISLHTPYNQDSHHLINKESLSMMKPSAILVNTARGKVVNEADLVEALKNKTIAGAALDVFEHDDNPLDALYDMPNVVMTPHVGTQTAEARVAMAREFSNNVLGVVLGDRLFAKVVLK</sequence>
<dbReference type="GO" id="GO:0005829">
    <property type="term" value="C:cytosol"/>
    <property type="evidence" value="ECO:0007669"/>
    <property type="project" value="TreeGrafter"/>
</dbReference>
<evidence type="ECO:0000259" key="6">
    <source>
        <dbReference type="Pfam" id="PF02826"/>
    </source>
</evidence>